<dbReference type="Proteomes" id="UP000186132">
    <property type="component" value="Unassembled WGS sequence"/>
</dbReference>
<dbReference type="EMBL" id="FQVU01000002">
    <property type="protein sequence ID" value="SHG16379.1"/>
    <property type="molecule type" value="Genomic_DNA"/>
</dbReference>
<dbReference type="PANTHER" id="PTHR34106">
    <property type="entry name" value="GLYCOSIDASE"/>
    <property type="match status" value="1"/>
</dbReference>
<dbReference type="InterPro" id="IPR007184">
    <property type="entry name" value="Mannoside_phosphorylase"/>
</dbReference>
<dbReference type="Pfam" id="PF04041">
    <property type="entry name" value="Glyco_hydro_130"/>
    <property type="match status" value="1"/>
</dbReference>
<proteinExistence type="inferred from homology"/>
<sequence>MTAHRTTATTLDALRLTRLGTVMTPAPDEPAEVEGVLNPASGRDADGRLWLLPRLVAAGNVSRVGLAEVQVADGRPTGVRRAGVVLAPDAGWERAHDHGGVEDPRTTWIPALGVHVMTYVAYGPLGPKPALASSRDLRTWTRHGPLHFGYQADLDTDLNLFPNKDCVFFPEPVTGPDGRPSFAMLHRPMWDLSWIRPGEGTYLPAGVGDDRPGIWISYAAVEDVGTDPGALTRLSHHLLVAMPEYDYEALKIGAGPPPLLVDDGWLVIHHGVTGELVEGWDQQQRVRYCAGAMLLDRDDPTRVLARTAEPLLEPETGQETSGTVPNVVFPTAIEEIDGTHYVFYGMADSAIGVARLEFGTAS</sequence>
<keyword evidence="5" id="KW-1185">Reference proteome</keyword>
<dbReference type="STRING" id="1206085.SAMN05443575_1548"/>
<evidence type="ECO:0000256" key="1">
    <source>
        <dbReference type="ARBA" id="ARBA00022676"/>
    </source>
</evidence>
<evidence type="ECO:0000256" key="2">
    <source>
        <dbReference type="ARBA" id="ARBA00022679"/>
    </source>
</evidence>
<dbReference type="SUPFAM" id="SSF75005">
    <property type="entry name" value="Arabinanase/levansucrase/invertase"/>
    <property type="match status" value="1"/>
</dbReference>
<dbReference type="AlphaFoldDB" id="A0A1M5HK84"/>
<organism evidence="4 5">
    <name type="scientific">Jatrophihabitans endophyticus</name>
    <dbReference type="NCBI Taxonomy" id="1206085"/>
    <lineage>
        <taxon>Bacteria</taxon>
        <taxon>Bacillati</taxon>
        <taxon>Actinomycetota</taxon>
        <taxon>Actinomycetes</taxon>
        <taxon>Jatrophihabitantales</taxon>
        <taxon>Jatrophihabitantaceae</taxon>
        <taxon>Jatrophihabitans</taxon>
    </lineage>
</organism>
<keyword evidence="2" id="KW-0808">Transferase</keyword>
<comment type="similarity">
    <text evidence="3">Belongs to the glycosyl hydrolase 130 family.</text>
</comment>
<dbReference type="GO" id="GO:0016787">
    <property type="term" value="F:hydrolase activity"/>
    <property type="evidence" value="ECO:0007669"/>
    <property type="project" value="UniProtKB-KW"/>
</dbReference>
<dbReference type="Gene3D" id="2.115.10.20">
    <property type="entry name" value="Glycosyl hydrolase domain, family 43"/>
    <property type="match status" value="1"/>
</dbReference>
<dbReference type="PANTHER" id="PTHR34106:SF5">
    <property type="entry name" value="GLYCOSIDASE"/>
    <property type="match status" value="1"/>
</dbReference>
<dbReference type="InterPro" id="IPR023296">
    <property type="entry name" value="Glyco_hydro_beta-prop_sf"/>
</dbReference>
<name>A0A1M5HK84_9ACTN</name>
<dbReference type="GO" id="GO:0016757">
    <property type="term" value="F:glycosyltransferase activity"/>
    <property type="evidence" value="ECO:0007669"/>
    <property type="project" value="UniProtKB-KW"/>
</dbReference>
<gene>
    <name evidence="4" type="ORF">SAMN05443575_1548</name>
</gene>
<protein>
    <submittedName>
        <fullName evidence="4">Predicted glycosyl hydrolase, GH43/DUF377 family</fullName>
    </submittedName>
</protein>
<accession>A0A1M5HK84</accession>
<keyword evidence="1" id="KW-0328">Glycosyltransferase</keyword>
<evidence type="ECO:0000313" key="5">
    <source>
        <dbReference type="Proteomes" id="UP000186132"/>
    </source>
</evidence>
<evidence type="ECO:0000256" key="3">
    <source>
        <dbReference type="ARBA" id="ARBA00024356"/>
    </source>
</evidence>
<evidence type="ECO:0000313" key="4">
    <source>
        <dbReference type="EMBL" id="SHG16379.1"/>
    </source>
</evidence>
<reference evidence="4 5" key="1">
    <citation type="submission" date="2016-11" db="EMBL/GenBank/DDBJ databases">
        <authorList>
            <person name="Jaros S."/>
            <person name="Januszkiewicz K."/>
            <person name="Wedrychowicz H."/>
        </authorList>
    </citation>
    <scope>NUCLEOTIDE SEQUENCE [LARGE SCALE GENOMIC DNA]</scope>
    <source>
        <strain evidence="4 5">DSM 45627</strain>
    </source>
</reference>
<keyword evidence="4" id="KW-0378">Hydrolase</keyword>